<organism evidence="3 4">
    <name type="scientific">Lucilia cuprina</name>
    <name type="common">Green bottle fly</name>
    <name type="synonym">Australian sheep blowfly</name>
    <dbReference type="NCBI Taxonomy" id="7375"/>
    <lineage>
        <taxon>Eukaryota</taxon>
        <taxon>Metazoa</taxon>
        <taxon>Ecdysozoa</taxon>
        <taxon>Arthropoda</taxon>
        <taxon>Hexapoda</taxon>
        <taxon>Insecta</taxon>
        <taxon>Pterygota</taxon>
        <taxon>Neoptera</taxon>
        <taxon>Endopterygota</taxon>
        <taxon>Diptera</taxon>
        <taxon>Brachycera</taxon>
        <taxon>Muscomorpha</taxon>
        <taxon>Oestroidea</taxon>
        <taxon>Calliphoridae</taxon>
        <taxon>Luciliinae</taxon>
        <taxon>Lucilia</taxon>
    </lineage>
</organism>
<keyword evidence="4" id="KW-1185">Reference proteome</keyword>
<reference evidence="3 4" key="1">
    <citation type="journal article" date="2015" name="Nat. Commun.">
        <title>Lucilia cuprina genome unlocks parasitic fly biology to underpin future interventions.</title>
        <authorList>
            <person name="Anstead C.A."/>
            <person name="Korhonen P.K."/>
            <person name="Young N.D."/>
            <person name="Hall R.S."/>
            <person name="Jex A.R."/>
            <person name="Murali S.C."/>
            <person name="Hughes D.S."/>
            <person name="Lee S.F."/>
            <person name="Perry T."/>
            <person name="Stroehlein A.J."/>
            <person name="Ansell B.R."/>
            <person name="Breugelmans B."/>
            <person name="Hofmann A."/>
            <person name="Qu J."/>
            <person name="Dugan S."/>
            <person name="Lee S.L."/>
            <person name="Chao H."/>
            <person name="Dinh H."/>
            <person name="Han Y."/>
            <person name="Doddapaneni H.V."/>
            <person name="Worley K.C."/>
            <person name="Muzny D.M."/>
            <person name="Ioannidis P."/>
            <person name="Waterhouse R.M."/>
            <person name="Zdobnov E.M."/>
            <person name="James P.J."/>
            <person name="Bagnall N.H."/>
            <person name="Kotze A.C."/>
            <person name="Gibbs R.A."/>
            <person name="Richards S."/>
            <person name="Batterham P."/>
            <person name="Gasser R.B."/>
        </authorList>
    </citation>
    <scope>NUCLEOTIDE SEQUENCE [LARGE SCALE GENOMIC DNA]</scope>
    <source>
        <strain evidence="3 4">LS</strain>
        <tissue evidence="3">Full body</tissue>
    </source>
</reference>
<feature type="compositionally biased region" description="Basic and acidic residues" evidence="1">
    <location>
        <begin position="242"/>
        <end position="265"/>
    </location>
</feature>
<dbReference type="OrthoDB" id="74813at2759"/>
<dbReference type="OMA" id="IKDVQDH"/>
<feature type="region of interest" description="Disordered" evidence="1">
    <location>
        <begin position="232"/>
        <end position="277"/>
    </location>
</feature>
<evidence type="ECO:0000313" key="4">
    <source>
        <dbReference type="Proteomes" id="UP000037069"/>
    </source>
</evidence>
<feature type="compositionally biased region" description="Basic and acidic residues" evidence="1">
    <location>
        <begin position="112"/>
        <end position="124"/>
    </location>
</feature>
<dbReference type="Pfam" id="PF15862">
    <property type="entry name" value="Coilin_N"/>
    <property type="match status" value="1"/>
</dbReference>
<evidence type="ECO:0000259" key="2">
    <source>
        <dbReference type="Pfam" id="PF15862"/>
    </source>
</evidence>
<evidence type="ECO:0000256" key="1">
    <source>
        <dbReference type="SAM" id="MobiDB-lite"/>
    </source>
</evidence>
<accession>A0A0L0BS10</accession>
<dbReference type="AlphaFoldDB" id="A0A0L0BS10"/>
<feature type="compositionally biased region" description="Polar residues" evidence="1">
    <location>
        <begin position="150"/>
        <end position="164"/>
    </location>
</feature>
<dbReference type="STRING" id="7375.A0A0L0BS10"/>
<proteinExistence type="predicted"/>
<dbReference type="Proteomes" id="UP000037069">
    <property type="component" value="Unassembled WGS sequence"/>
</dbReference>
<dbReference type="InterPro" id="IPR031722">
    <property type="entry name" value="Coilin_N"/>
</dbReference>
<name>A0A0L0BS10_LUCCU</name>
<sequence>MNKKAIRIDLSTFFDDERRMTCVLVDPNWKSVECLQKRVEFLFDVDSVRFLSDGYFLPPQESIEIIKFCNDLKAFVPKESLEKRKKKKSKKSKNEKSAEESVNDEENITTQAEERQESIDDSQMKRKYNSLSNSCHSSSTLSNKAKRSKNSYNFSEITSTSEQLPTPPMVFDEDDANKNKKSKAKKSKVSLVSTDNFAVEQPILENQLCISKSVRETSSNLEENTLIEISSDNGNKKRHTSTPKDKKTCDFEENTEEKTFNDEAKATAARPSSIPSSTFLNESKMLQQKTDVNTLTNSPNPNNPFKKPKTSKAHIYFNESGEIVNPKAPRASKLTPKKSQEPKTIVIFRCPLDDVTNATKPQKPRIFHLKSTNMVDDNNKKQLVEIQEEIILSPINITNAIIEKPSTEEKSIVNEVETPLETIETSKIEEEVDSLNEKSSLNNTSNATGSTTIAKNIVGEQSIDELEVSRNESTSVTQSQTVSLMQETNVNESSIMSVDCVDLSIDLDEDDSETHKKKITVEKFQNINASEKHDLNVDDDLSSDVEEVSEIIDLNETEDNCDNTANISRVPGNAINDIKVPYTNKKQQQLHTNYLAGKVEYINRRTKSIKLFIIDGNKELSYIPNQFFCNLDDSQDCTKYVQLKLNDMFEPKLFSMS</sequence>
<feature type="region of interest" description="Disordered" evidence="1">
    <location>
        <begin position="83"/>
        <end position="185"/>
    </location>
</feature>
<protein>
    <recommendedName>
        <fullName evidence="2">Coilin N-terminal domain-containing protein</fullName>
    </recommendedName>
</protein>
<comment type="caution">
    <text evidence="3">The sequence shown here is derived from an EMBL/GenBank/DDBJ whole genome shotgun (WGS) entry which is preliminary data.</text>
</comment>
<dbReference type="EMBL" id="JRES01001567">
    <property type="protein sequence ID" value="KNC21999.1"/>
    <property type="molecule type" value="Genomic_DNA"/>
</dbReference>
<feature type="domain" description="Coilin N-terminal" evidence="2">
    <location>
        <begin position="8"/>
        <end position="150"/>
    </location>
</feature>
<gene>
    <name evidence="3" type="ORF">FF38_12088</name>
</gene>
<feature type="compositionally biased region" description="Low complexity" evidence="1">
    <location>
        <begin position="129"/>
        <end position="143"/>
    </location>
</feature>
<evidence type="ECO:0000313" key="3">
    <source>
        <dbReference type="EMBL" id="KNC21999.1"/>
    </source>
</evidence>